<dbReference type="EMBL" id="JAUEPH010000007">
    <property type="protein sequence ID" value="MDN3205649.1"/>
    <property type="molecule type" value="Genomic_DNA"/>
</dbReference>
<proteinExistence type="predicted"/>
<dbReference type="RefSeq" id="WP_290002336.1">
    <property type="nucleotide sequence ID" value="NZ_JAUEPH010000007.1"/>
</dbReference>
<reference evidence="1" key="1">
    <citation type="submission" date="2023-06" db="EMBL/GenBank/DDBJ databases">
        <title>Robiginitalea aurantiacus sp. nov. and Algoriphagus sediminis sp. nov., isolated from coastal sediment.</title>
        <authorList>
            <person name="Zhou Z.Y."/>
            <person name="An J."/>
            <person name="Jia Y.W."/>
            <person name="Du Z.J."/>
        </authorList>
    </citation>
    <scope>NUCLEOTIDE SEQUENCE</scope>
    <source>
        <strain evidence="1">C2-7</strain>
    </source>
</reference>
<evidence type="ECO:0000313" key="2">
    <source>
        <dbReference type="Proteomes" id="UP001171916"/>
    </source>
</evidence>
<protein>
    <submittedName>
        <fullName evidence="1">Uncharacterized protein</fullName>
    </submittedName>
</protein>
<gene>
    <name evidence="1" type="ORF">QVH07_15915</name>
</gene>
<accession>A0ABT7YHJ3</accession>
<keyword evidence="2" id="KW-1185">Reference proteome</keyword>
<sequence>MSKKHLIDRINTQFGENLNAGNTCFSSINKSKQVWWANIHLSKFADEVHLLLAGTGHFLWVTLPKDFVHNLSETFKIREDKNAVDLEISADKDSRYLIDVKSGGTGFDFRKYVREEVGY</sequence>
<organism evidence="1 2">
    <name type="scientific">Algoriphagus sediminis</name>
    <dbReference type="NCBI Taxonomy" id="3057113"/>
    <lineage>
        <taxon>Bacteria</taxon>
        <taxon>Pseudomonadati</taxon>
        <taxon>Bacteroidota</taxon>
        <taxon>Cytophagia</taxon>
        <taxon>Cytophagales</taxon>
        <taxon>Cyclobacteriaceae</taxon>
        <taxon>Algoriphagus</taxon>
    </lineage>
</organism>
<evidence type="ECO:0000313" key="1">
    <source>
        <dbReference type="EMBL" id="MDN3205649.1"/>
    </source>
</evidence>
<comment type="caution">
    <text evidence="1">The sequence shown here is derived from an EMBL/GenBank/DDBJ whole genome shotgun (WGS) entry which is preliminary data.</text>
</comment>
<name>A0ABT7YHJ3_9BACT</name>
<dbReference type="Proteomes" id="UP001171916">
    <property type="component" value="Unassembled WGS sequence"/>
</dbReference>